<organism evidence="3 4">
    <name type="scientific">Thermomonas brevis</name>
    <dbReference type="NCBI Taxonomy" id="215691"/>
    <lineage>
        <taxon>Bacteria</taxon>
        <taxon>Pseudomonadati</taxon>
        <taxon>Pseudomonadota</taxon>
        <taxon>Gammaproteobacteria</taxon>
        <taxon>Lysobacterales</taxon>
        <taxon>Lysobacteraceae</taxon>
        <taxon>Thermomonas</taxon>
    </lineage>
</organism>
<dbReference type="GO" id="GO:0016788">
    <property type="term" value="F:hydrolase activity, acting on ester bonds"/>
    <property type="evidence" value="ECO:0007669"/>
    <property type="project" value="TreeGrafter"/>
</dbReference>
<dbReference type="Proteomes" id="UP000515977">
    <property type="component" value="Chromosome"/>
</dbReference>
<gene>
    <name evidence="3" type="ORF">H9L17_15550</name>
</gene>
<evidence type="ECO:0000256" key="2">
    <source>
        <dbReference type="ARBA" id="ARBA00022801"/>
    </source>
</evidence>
<keyword evidence="4" id="KW-1185">Reference proteome</keyword>
<evidence type="ECO:0000313" key="3">
    <source>
        <dbReference type="EMBL" id="QNN46551.1"/>
    </source>
</evidence>
<accession>A0A7G9QT76</accession>
<dbReference type="AlphaFoldDB" id="A0A7G9QT76"/>
<keyword evidence="2 3" id="KW-0378">Hydrolase</keyword>
<dbReference type="PANTHER" id="PTHR40841:SF2">
    <property type="entry name" value="SIDEROPHORE-DEGRADING ESTERASE (EUROFUNG)"/>
    <property type="match status" value="1"/>
</dbReference>
<dbReference type="InterPro" id="IPR029058">
    <property type="entry name" value="AB_hydrolase_fold"/>
</dbReference>
<dbReference type="PANTHER" id="PTHR40841">
    <property type="entry name" value="SIDEROPHORE TRIACETYLFUSARININE C ESTERASE"/>
    <property type="match status" value="1"/>
</dbReference>
<dbReference type="InterPro" id="IPR000801">
    <property type="entry name" value="Esterase-like"/>
</dbReference>
<dbReference type="Pfam" id="PF00756">
    <property type="entry name" value="Esterase"/>
    <property type="match status" value="1"/>
</dbReference>
<reference evidence="3 4" key="1">
    <citation type="submission" date="2020-08" db="EMBL/GenBank/DDBJ databases">
        <title>Genome sequence of Thermomonas brevis KACC 16975T.</title>
        <authorList>
            <person name="Hyun D.-W."/>
            <person name="Bae J.-W."/>
        </authorList>
    </citation>
    <scope>NUCLEOTIDE SEQUENCE [LARGE SCALE GENOMIC DNA]</scope>
    <source>
        <strain evidence="3 4">KACC 16975</strain>
    </source>
</reference>
<dbReference type="Gene3D" id="3.40.50.1820">
    <property type="entry name" value="alpha/beta hydrolase"/>
    <property type="match status" value="1"/>
</dbReference>
<evidence type="ECO:0000256" key="1">
    <source>
        <dbReference type="ARBA" id="ARBA00005622"/>
    </source>
</evidence>
<evidence type="ECO:0000313" key="4">
    <source>
        <dbReference type="Proteomes" id="UP000515977"/>
    </source>
</evidence>
<dbReference type="RefSeq" id="WP_187570315.1">
    <property type="nucleotide sequence ID" value="NZ_CP060711.1"/>
</dbReference>
<dbReference type="SUPFAM" id="SSF53474">
    <property type="entry name" value="alpha/beta-Hydrolases"/>
    <property type="match status" value="1"/>
</dbReference>
<dbReference type="InterPro" id="IPR052558">
    <property type="entry name" value="Siderophore_Hydrolase_D"/>
</dbReference>
<dbReference type="EMBL" id="CP060711">
    <property type="protein sequence ID" value="QNN46551.1"/>
    <property type="molecule type" value="Genomic_DNA"/>
</dbReference>
<protein>
    <submittedName>
        <fullName evidence="3">Alpha/beta hydrolase</fullName>
    </submittedName>
</protein>
<sequence>MLAGWMLASCAHAPAAEEAAPPPHASFTLESAALHETRRINVYLPPAQAPDRRYPVVYMLDGGVAEDFPHVANTIDAAIRADRMAPVILVGIENTQRRRDLTGPTSVAEDREIAPVVGGSAQFRAFIADELIPRIEAAYPASGRRGLIGESLAGLFVLETLSASPELFDTWIALDPSLWWNSGKLAADAPTWLAAHPHARGRLYVGWAEPETIGPNVGVLERALASAPASLAWRVVARPDLDHGTIYRALAPEVLPAMYPPE</sequence>
<name>A0A7G9QT76_9GAMM</name>
<comment type="similarity">
    <text evidence="1">Belongs to the esterase D family.</text>
</comment>
<proteinExistence type="inferred from homology"/>
<dbReference type="KEGG" id="tbv:H9L17_15550"/>